<evidence type="ECO:0000259" key="1">
    <source>
        <dbReference type="Pfam" id="PF01256"/>
    </source>
</evidence>
<organism evidence="2">
    <name type="scientific">Desulfofervidus auxilii</name>
    <dbReference type="NCBI Taxonomy" id="1621989"/>
    <lineage>
        <taxon>Bacteria</taxon>
        <taxon>Pseudomonadati</taxon>
        <taxon>Thermodesulfobacteriota</taxon>
        <taxon>Candidatus Desulfofervidia</taxon>
        <taxon>Candidatus Desulfofervidales</taxon>
        <taxon>Candidatus Desulfofervidaceae</taxon>
        <taxon>Candidatus Desulfofervidus</taxon>
    </lineage>
</organism>
<feature type="domain" description="YjeF C-terminal" evidence="1">
    <location>
        <begin position="102"/>
        <end position="262"/>
    </location>
</feature>
<proteinExistence type="predicted"/>
<dbReference type="SUPFAM" id="SSF53613">
    <property type="entry name" value="Ribokinase-like"/>
    <property type="match status" value="1"/>
</dbReference>
<name>A0A7C0U4D1_DESA2</name>
<dbReference type="InterPro" id="IPR029056">
    <property type="entry name" value="Ribokinase-like"/>
</dbReference>
<evidence type="ECO:0000313" key="2">
    <source>
        <dbReference type="EMBL" id="HDD45105.1"/>
    </source>
</evidence>
<comment type="caution">
    <text evidence="2">The sequence shown here is derived from an EMBL/GenBank/DDBJ whole genome shotgun (WGS) entry which is preliminary data.</text>
</comment>
<sequence>MLVIGTVPFEIEIIDGKAELKEKKIKINNLTLPVTIGTTALLAAAIHVLSTLGKPLPHVILSGDKGDGKGTKRLFSYLKDCNLTRETVICGHYMMPYVDEFKKIFPKLRKNAKFIIADAGMMYAAKAAGLARNLDIFTPDAGELAFLADKDATHPAYVKKVLFEIDTEEMESLIKQAYLEKNLPCFSLVKGEKDLIVKDGNIIASVSEPSIEAMEAIGGTGDTLVGILSSLIEADFPFEKASVLAAKINRIAGKLAHPTPATSVSEIVKFIPKAIEEA</sequence>
<gene>
    <name evidence="2" type="ORF">ENG63_09655</name>
</gene>
<dbReference type="Gene3D" id="3.40.1190.20">
    <property type="match status" value="1"/>
</dbReference>
<reference evidence="2" key="1">
    <citation type="journal article" date="2020" name="mSystems">
        <title>Genome- and Community-Level Interaction Insights into Carbon Utilization and Element Cycling Functions of Hydrothermarchaeota in Hydrothermal Sediment.</title>
        <authorList>
            <person name="Zhou Z."/>
            <person name="Liu Y."/>
            <person name="Xu W."/>
            <person name="Pan J."/>
            <person name="Luo Z.H."/>
            <person name="Li M."/>
        </authorList>
    </citation>
    <scope>NUCLEOTIDE SEQUENCE [LARGE SCALE GENOMIC DNA]</scope>
    <source>
        <strain evidence="2">HyVt-233</strain>
    </source>
</reference>
<dbReference type="AlphaFoldDB" id="A0A7C0U4D1"/>
<dbReference type="Proteomes" id="UP000886289">
    <property type="component" value="Unassembled WGS sequence"/>
</dbReference>
<accession>A0A7C0U4D1</accession>
<dbReference type="EMBL" id="DRBS01000357">
    <property type="protein sequence ID" value="HDD45105.1"/>
    <property type="molecule type" value="Genomic_DNA"/>
</dbReference>
<dbReference type="Pfam" id="PF01256">
    <property type="entry name" value="Carb_kinase"/>
    <property type="match status" value="1"/>
</dbReference>
<protein>
    <recommendedName>
        <fullName evidence="1">YjeF C-terminal domain-containing protein</fullName>
    </recommendedName>
</protein>
<dbReference type="InterPro" id="IPR000631">
    <property type="entry name" value="CARKD"/>
</dbReference>
<dbReference type="GO" id="GO:0016836">
    <property type="term" value="F:hydro-lyase activity"/>
    <property type="evidence" value="ECO:0007669"/>
    <property type="project" value="InterPro"/>
</dbReference>